<evidence type="ECO:0000313" key="1">
    <source>
        <dbReference type="EMBL" id="CAD9132163.1"/>
    </source>
</evidence>
<gene>
    <name evidence="1" type="ORF">ACAT0790_LOCUS22681</name>
</gene>
<accession>A0A7S1MHZ0</accession>
<dbReference type="AlphaFoldDB" id="A0A7S1MHZ0"/>
<sequence>MDAAVQRRWEAASAVQPRPAPEEVLSLDGDGSLRLVPVPSELRVAADEVEVPEAAAEAWRSLAGEELALLGLELRCRDRLALDLAEVEVDLATGNPSIPVALLGLTLADDGRRCLLPQPDGDQLRFELREYESTAHLEDWIASEEMLHDKLWAGGGKAKQREAVLDQLRRFFTCAEACHARGVRAVEAAELQRRVGTLDFDDAGAVQAEVDSGASSSPDLQDQEGLAQQGRWVVPDEEPGTVFDEIFELKI</sequence>
<reference evidence="1" key="1">
    <citation type="submission" date="2021-01" db="EMBL/GenBank/DDBJ databases">
        <authorList>
            <person name="Corre E."/>
            <person name="Pelletier E."/>
            <person name="Niang G."/>
            <person name="Scheremetjew M."/>
            <person name="Finn R."/>
            <person name="Kale V."/>
            <person name="Holt S."/>
            <person name="Cochrane G."/>
            <person name="Meng A."/>
            <person name="Brown T."/>
            <person name="Cohen L."/>
        </authorList>
    </citation>
    <scope>NUCLEOTIDE SEQUENCE</scope>
    <source>
        <strain evidence="1">OF101</strain>
    </source>
</reference>
<proteinExistence type="predicted"/>
<dbReference type="EMBL" id="HBGE01037549">
    <property type="protein sequence ID" value="CAD9132163.1"/>
    <property type="molecule type" value="Transcribed_RNA"/>
</dbReference>
<protein>
    <submittedName>
        <fullName evidence="1">Uncharacterized protein</fullName>
    </submittedName>
</protein>
<name>A0A7S1MHZ0_ALECA</name>
<organism evidence="1">
    <name type="scientific">Alexandrium catenella</name>
    <name type="common">Red tide dinoflagellate</name>
    <name type="synonym">Gonyaulax catenella</name>
    <dbReference type="NCBI Taxonomy" id="2925"/>
    <lineage>
        <taxon>Eukaryota</taxon>
        <taxon>Sar</taxon>
        <taxon>Alveolata</taxon>
        <taxon>Dinophyceae</taxon>
        <taxon>Gonyaulacales</taxon>
        <taxon>Pyrocystaceae</taxon>
        <taxon>Alexandrium</taxon>
    </lineage>
</organism>